<reference evidence="2" key="1">
    <citation type="submission" date="2022-11" db="UniProtKB">
        <authorList>
            <consortium name="WormBaseParasite"/>
        </authorList>
    </citation>
    <scope>IDENTIFICATION</scope>
</reference>
<protein>
    <submittedName>
        <fullName evidence="2">Uncharacterized protein</fullName>
    </submittedName>
</protein>
<accession>A0AC34QH90</accession>
<evidence type="ECO:0000313" key="2">
    <source>
        <dbReference type="WBParaSite" id="JU765_v2.g16312.t1"/>
    </source>
</evidence>
<name>A0AC34QH90_9BILA</name>
<organism evidence="1 2">
    <name type="scientific">Panagrolaimus sp. JU765</name>
    <dbReference type="NCBI Taxonomy" id="591449"/>
    <lineage>
        <taxon>Eukaryota</taxon>
        <taxon>Metazoa</taxon>
        <taxon>Ecdysozoa</taxon>
        <taxon>Nematoda</taxon>
        <taxon>Chromadorea</taxon>
        <taxon>Rhabditida</taxon>
        <taxon>Tylenchina</taxon>
        <taxon>Panagrolaimomorpha</taxon>
        <taxon>Panagrolaimoidea</taxon>
        <taxon>Panagrolaimidae</taxon>
        <taxon>Panagrolaimus</taxon>
    </lineage>
</organism>
<sequence length="128" mass="14794">MLRRFDGFHGQNGRGGGALIDFLRESTPRMRSPPRFTPPCPPSSDLQLDEDEDSHYEIPDPSRSGRVTQPFLDKNEGRSVLISSEMPFVSMQNDNCYKPTPFSSIREEKHQLMSRSLTERKDYEFLNR</sequence>
<evidence type="ECO:0000313" key="1">
    <source>
        <dbReference type="Proteomes" id="UP000887576"/>
    </source>
</evidence>
<dbReference type="Proteomes" id="UP000887576">
    <property type="component" value="Unplaced"/>
</dbReference>
<dbReference type="WBParaSite" id="JU765_v2.g16312.t1">
    <property type="protein sequence ID" value="JU765_v2.g16312.t1"/>
    <property type="gene ID" value="JU765_v2.g16312"/>
</dbReference>
<proteinExistence type="predicted"/>